<keyword evidence="3" id="KW-1185">Reference proteome</keyword>
<reference evidence="2 3" key="1">
    <citation type="submission" date="2024-01" db="EMBL/GenBank/DDBJ databases">
        <title>The genomes of 5 underutilized Papilionoideae crops provide insights into root nodulation and disease resistance.</title>
        <authorList>
            <person name="Yuan L."/>
        </authorList>
    </citation>
    <scope>NUCLEOTIDE SEQUENCE [LARGE SCALE GENOMIC DNA]</scope>
    <source>
        <strain evidence="2">LY-2023</strain>
        <tissue evidence="2">Leaf</tissue>
    </source>
</reference>
<evidence type="ECO:0000313" key="3">
    <source>
        <dbReference type="Proteomes" id="UP001359559"/>
    </source>
</evidence>
<dbReference type="PANTHER" id="PTHR36741:SF1">
    <property type="entry name" value="OS07G0100500 PROTEIN"/>
    <property type="match status" value="1"/>
</dbReference>
<feature type="region of interest" description="Disordered" evidence="1">
    <location>
        <begin position="413"/>
        <end position="466"/>
    </location>
</feature>
<comment type="caution">
    <text evidence="2">The sequence shown here is derived from an EMBL/GenBank/DDBJ whole genome shotgun (WGS) entry which is preliminary data.</text>
</comment>
<dbReference type="AlphaFoldDB" id="A0AAN9JJW5"/>
<feature type="region of interest" description="Disordered" evidence="1">
    <location>
        <begin position="1"/>
        <end position="58"/>
    </location>
</feature>
<proteinExistence type="predicted"/>
<feature type="compositionally biased region" description="Basic and acidic residues" evidence="1">
    <location>
        <begin position="1"/>
        <end position="10"/>
    </location>
</feature>
<evidence type="ECO:0000256" key="1">
    <source>
        <dbReference type="SAM" id="MobiDB-lite"/>
    </source>
</evidence>
<feature type="compositionally biased region" description="Low complexity" evidence="1">
    <location>
        <begin position="453"/>
        <end position="463"/>
    </location>
</feature>
<feature type="compositionally biased region" description="Basic and acidic residues" evidence="1">
    <location>
        <begin position="431"/>
        <end position="442"/>
    </location>
</feature>
<organism evidence="2 3">
    <name type="scientific">Clitoria ternatea</name>
    <name type="common">Butterfly pea</name>
    <dbReference type="NCBI Taxonomy" id="43366"/>
    <lineage>
        <taxon>Eukaryota</taxon>
        <taxon>Viridiplantae</taxon>
        <taxon>Streptophyta</taxon>
        <taxon>Embryophyta</taxon>
        <taxon>Tracheophyta</taxon>
        <taxon>Spermatophyta</taxon>
        <taxon>Magnoliopsida</taxon>
        <taxon>eudicotyledons</taxon>
        <taxon>Gunneridae</taxon>
        <taxon>Pentapetalae</taxon>
        <taxon>rosids</taxon>
        <taxon>fabids</taxon>
        <taxon>Fabales</taxon>
        <taxon>Fabaceae</taxon>
        <taxon>Papilionoideae</taxon>
        <taxon>50 kb inversion clade</taxon>
        <taxon>NPAAA clade</taxon>
        <taxon>indigoferoid/millettioid clade</taxon>
        <taxon>Phaseoleae</taxon>
        <taxon>Clitoria</taxon>
    </lineage>
</organism>
<dbReference type="EMBL" id="JAYKXN010000003">
    <property type="protein sequence ID" value="KAK7300565.1"/>
    <property type="molecule type" value="Genomic_DNA"/>
</dbReference>
<dbReference type="Proteomes" id="UP001359559">
    <property type="component" value="Unassembled WGS sequence"/>
</dbReference>
<accession>A0AAN9JJW5</accession>
<dbReference type="PANTHER" id="PTHR36741">
    <property type="entry name" value="OS07G0100500 PROTEIN"/>
    <property type="match status" value="1"/>
</dbReference>
<sequence>MANRRGRDSFYGDGIDPVDASNGEDFDGSLNGDDFDATSCGEGGSGSISTSAGEDGGSRMQVGLTERLTDILVDEADGDLLIQQTNREDRLLQWLQALDLQVMGACRADERLKPLLKMNAACGVAEDPLLTQLTQHFEPSEVGMLARCFCVPLVSIRVGKINKEGTRFCPTSNSTGSVPFGISPPAFWGRVDAAHHQGNWAYSIMISELRGSKENTVDKNSLDEFVRCIPDLATYLERLRTMGSLTLVLLPSSDLRLSFIGDDGKAERLFTLTSESQCSAVVVDEIPSDSSGRSFLIRYPDSKTFYFWCSEKSKLLGIELLGKMKDLIKRKPSVAELSGISKSRLDCFATQLRAFLVGSAAGSGHDISLCASTSANVALDNLHPSSKFPRSRNIGGQAAKGDTTLYQSILSPRSSSFKEVPPRNLSSHRIAARDRIKRRSDSDQPTLDNLTHDSMNILDSSSSSDHDKASEVAKTLTFSPSFLGSLGKLTVPSSIGLGVEIPPVVSPLFSPYYCWCPPGISTCPSIAAVTQSPVTSIETLPFPSGASLLPNTLSANLLEPQPLNLGSSIDFPPFLPDPLVRMSLPTSQQIPTFTPLMCDPIVHLPVIDVCSSGQGYLVSAGPAMSTTIPPLHPKLVKPLIPEPDAVVKGARETLRLLISGSSQGKQQAMMDTLPAILTNPDENQNNILVAGSRGLYTGTRDINVIANSIAAMGLVSLSGVSKSDSGGCSEVCGNYLGEAVKKSNDSGGAAFPNGEGGPPSLDSK</sequence>
<protein>
    <submittedName>
        <fullName evidence="2">Uncharacterized protein</fullName>
    </submittedName>
</protein>
<evidence type="ECO:0000313" key="2">
    <source>
        <dbReference type="EMBL" id="KAK7300565.1"/>
    </source>
</evidence>
<gene>
    <name evidence="2" type="ORF">RJT34_11412</name>
</gene>
<feature type="region of interest" description="Disordered" evidence="1">
    <location>
        <begin position="743"/>
        <end position="764"/>
    </location>
</feature>
<name>A0AAN9JJW5_CLITE</name>